<keyword evidence="3" id="KW-1185">Reference proteome</keyword>
<reference evidence="2 3" key="1">
    <citation type="journal article" date="2019" name="Nat. Ecol. Evol.">
        <title>Megaphylogeny resolves global patterns of mushroom evolution.</title>
        <authorList>
            <person name="Varga T."/>
            <person name="Krizsan K."/>
            <person name="Foldi C."/>
            <person name="Dima B."/>
            <person name="Sanchez-Garcia M."/>
            <person name="Sanchez-Ramirez S."/>
            <person name="Szollosi G.J."/>
            <person name="Szarkandi J.G."/>
            <person name="Papp V."/>
            <person name="Albert L."/>
            <person name="Andreopoulos W."/>
            <person name="Angelini C."/>
            <person name="Antonin V."/>
            <person name="Barry K.W."/>
            <person name="Bougher N.L."/>
            <person name="Buchanan P."/>
            <person name="Buyck B."/>
            <person name="Bense V."/>
            <person name="Catcheside P."/>
            <person name="Chovatia M."/>
            <person name="Cooper J."/>
            <person name="Damon W."/>
            <person name="Desjardin D."/>
            <person name="Finy P."/>
            <person name="Geml J."/>
            <person name="Haridas S."/>
            <person name="Hughes K."/>
            <person name="Justo A."/>
            <person name="Karasinski D."/>
            <person name="Kautmanova I."/>
            <person name="Kiss B."/>
            <person name="Kocsube S."/>
            <person name="Kotiranta H."/>
            <person name="LaButti K.M."/>
            <person name="Lechner B.E."/>
            <person name="Liimatainen K."/>
            <person name="Lipzen A."/>
            <person name="Lukacs Z."/>
            <person name="Mihaltcheva S."/>
            <person name="Morgado L.N."/>
            <person name="Niskanen T."/>
            <person name="Noordeloos M.E."/>
            <person name="Ohm R.A."/>
            <person name="Ortiz-Santana B."/>
            <person name="Ovrebo C."/>
            <person name="Racz N."/>
            <person name="Riley R."/>
            <person name="Savchenko A."/>
            <person name="Shiryaev A."/>
            <person name="Soop K."/>
            <person name="Spirin V."/>
            <person name="Szebenyi C."/>
            <person name="Tomsovsky M."/>
            <person name="Tulloss R.E."/>
            <person name="Uehling J."/>
            <person name="Grigoriev I.V."/>
            <person name="Vagvolgyi C."/>
            <person name="Papp T."/>
            <person name="Martin F.M."/>
            <person name="Miettinen O."/>
            <person name="Hibbett D.S."/>
            <person name="Nagy L.G."/>
        </authorList>
    </citation>
    <scope>NUCLEOTIDE SEQUENCE [LARGE SCALE GENOMIC DNA]</scope>
    <source>
        <strain evidence="2 3">CBS 166.37</strain>
    </source>
</reference>
<evidence type="ECO:0000313" key="3">
    <source>
        <dbReference type="Proteomes" id="UP000308652"/>
    </source>
</evidence>
<evidence type="ECO:0008006" key="4">
    <source>
        <dbReference type="Google" id="ProtNLM"/>
    </source>
</evidence>
<dbReference type="EMBL" id="ML213599">
    <property type="protein sequence ID" value="TFK39469.1"/>
    <property type="molecule type" value="Genomic_DNA"/>
</dbReference>
<accession>A0A5C3M247</accession>
<feature type="region of interest" description="Disordered" evidence="1">
    <location>
        <begin position="1"/>
        <end position="22"/>
    </location>
</feature>
<dbReference type="SUPFAM" id="SSF52047">
    <property type="entry name" value="RNI-like"/>
    <property type="match status" value="1"/>
</dbReference>
<organism evidence="2 3">
    <name type="scientific">Crucibulum laeve</name>
    <dbReference type="NCBI Taxonomy" id="68775"/>
    <lineage>
        <taxon>Eukaryota</taxon>
        <taxon>Fungi</taxon>
        <taxon>Dikarya</taxon>
        <taxon>Basidiomycota</taxon>
        <taxon>Agaricomycotina</taxon>
        <taxon>Agaricomycetes</taxon>
        <taxon>Agaricomycetidae</taxon>
        <taxon>Agaricales</taxon>
        <taxon>Agaricineae</taxon>
        <taxon>Nidulariaceae</taxon>
        <taxon>Crucibulum</taxon>
    </lineage>
</organism>
<gene>
    <name evidence="2" type="ORF">BDQ12DRAFT_734830</name>
</gene>
<sequence length="412" mass="46929">MPAHGSLSRAPSASIPKRTRSRPLKIRTTSPLQLRVAEQDIPSPQLPIEIIDRILELAVTSQIVSLPLGPTAFKSIVPFTLTSTTFRHITLRHYFRDLLLENKIHWDQIYILLTNQENKSDKMLRESRLPWIRSLCSSSSIISPNPERLSSLTHLEVLSIDFQPEGLSTQHPRLKMLFHYLGTNTNLTSLILSTLPRIDVKTLQLIAETFPRLVDLYLSCTERLQLDCCWICFEDSLSCTGHSPIPDEYTSAEALGHAFALALKPLRTLTRLHLGIFLCDEQLPYSHIDHSTEDETMGMADSYMKCDMCEEFRRIVHRRELSATIAIAQHLKILRSIGWSSFFGAVVKRANEDTGIMGRLRLEDNHGGEIYSDTEELEEDAVNNNADYARTTVWILRTKGRIRVKKSPWDNA</sequence>
<dbReference type="OrthoDB" id="3159295at2759"/>
<dbReference type="AlphaFoldDB" id="A0A5C3M247"/>
<name>A0A5C3M247_9AGAR</name>
<protein>
    <recommendedName>
        <fullName evidence="4">F-box domain-containing protein</fullName>
    </recommendedName>
</protein>
<dbReference type="Proteomes" id="UP000308652">
    <property type="component" value="Unassembled WGS sequence"/>
</dbReference>
<proteinExistence type="predicted"/>
<evidence type="ECO:0000313" key="2">
    <source>
        <dbReference type="EMBL" id="TFK39469.1"/>
    </source>
</evidence>
<evidence type="ECO:0000256" key="1">
    <source>
        <dbReference type="SAM" id="MobiDB-lite"/>
    </source>
</evidence>